<dbReference type="GO" id="GO:0009279">
    <property type="term" value="C:cell outer membrane"/>
    <property type="evidence" value="ECO:0007669"/>
    <property type="project" value="TreeGrafter"/>
</dbReference>
<evidence type="ECO:0000313" key="1">
    <source>
        <dbReference type="EMBL" id="OGC15086.1"/>
    </source>
</evidence>
<protein>
    <recommendedName>
        <fullName evidence="3">Organic solvent tolerance-like N-terminal domain-containing protein</fullName>
    </recommendedName>
</protein>
<dbReference type="PANTHER" id="PTHR30189:SF1">
    <property type="entry name" value="LPS-ASSEMBLY PROTEIN LPTD"/>
    <property type="match status" value="1"/>
</dbReference>
<dbReference type="AlphaFoldDB" id="A0A1F4S3S3"/>
<proteinExistence type="predicted"/>
<reference evidence="1 2" key="1">
    <citation type="journal article" date="2016" name="Nat. Commun.">
        <title>Thousands of microbial genomes shed light on interconnected biogeochemical processes in an aquifer system.</title>
        <authorList>
            <person name="Anantharaman K."/>
            <person name="Brown C.T."/>
            <person name="Hug L.A."/>
            <person name="Sharon I."/>
            <person name="Castelle C.J."/>
            <person name="Probst A.J."/>
            <person name="Thomas B.C."/>
            <person name="Singh A."/>
            <person name="Wilkins M.J."/>
            <person name="Karaoz U."/>
            <person name="Brodie E.L."/>
            <person name="Williams K.H."/>
            <person name="Hubbard S.S."/>
            <person name="Banfield J.F."/>
        </authorList>
    </citation>
    <scope>NUCLEOTIDE SEQUENCE [LARGE SCALE GENOMIC DNA]</scope>
</reference>
<dbReference type="EMBL" id="MEUA01000026">
    <property type="protein sequence ID" value="OGC15086.1"/>
    <property type="molecule type" value="Genomic_DNA"/>
</dbReference>
<gene>
    <name evidence="1" type="ORF">A2290_09300</name>
</gene>
<dbReference type="Gene3D" id="2.60.450.10">
    <property type="entry name" value="Lipopolysaccharide (LPS) transport protein A like domain"/>
    <property type="match status" value="1"/>
</dbReference>
<dbReference type="Proteomes" id="UP000177905">
    <property type="component" value="Unassembled WGS sequence"/>
</dbReference>
<organism evidence="1 2">
    <name type="scientific">candidate division WOR-1 bacterium RIFOXYB2_FULL_36_35</name>
    <dbReference type="NCBI Taxonomy" id="1802578"/>
    <lineage>
        <taxon>Bacteria</taxon>
        <taxon>Bacillati</taxon>
        <taxon>Saganbacteria</taxon>
    </lineage>
</organism>
<dbReference type="InterPro" id="IPR050218">
    <property type="entry name" value="LptD"/>
</dbReference>
<dbReference type="GO" id="GO:1990351">
    <property type="term" value="C:transporter complex"/>
    <property type="evidence" value="ECO:0007669"/>
    <property type="project" value="TreeGrafter"/>
</dbReference>
<evidence type="ECO:0008006" key="3">
    <source>
        <dbReference type="Google" id="ProtNLM"/>
    </source>
</evidence>
<evidence type="ECO:0000313" key="2">
    <source>
        <dbReference type="Proteomes" id="UP000177905"/>
    </source>
</evidence>
<sequence>MFFLTLFSLCQAEEKIPVKIKSDKLKYIENSSIIEALGSVEVKFKEVVIFADKLILDSKTNIVTAEGNVKMKGADYNALSSSVTYSIDDDNASYNNFKTTVYPENIKGPLFLSADYIDDNKADMVGEEGTVTTCNYKDPHYFTAAQKIEYYPNDRIIGHNVTFYVKDIPVFWSPYMIYDLKQKRRRNWSFGHNEVEGNFIKTSWGYPDGQIFLDEMEKKSFGQGFTYEYKKENYNGDIYVYHIEEADTHLSDYVIKFEHAIQLSPSTKIGLNHSSTTIYQIPTGRLNQSTYSIALNHKSDKTLNSLLNVYDYRQANQEILNFQTNYAKETLSSSYALNMNQNKTAPRNINIAEKLFHQQNIFGDKTRLTLNADYQNFIKNAGEYGNELLTPKVEISHIEDFYNIQYIENWHMDLDRNLYAKDNNDTYVESQPELIINFNPVDLNLFNLSTSVNYGRFHEIAYVPSLQINRDYTTTRYKTSFNANKLIILGSTTFNINAGLDQFLYEPGDALNSFRESYGLNSQGFDFLKNETNYRRGISDGNSPFFFDKASTKYNDLKDILTFYHLDKFEWKNECGYNYETQKYFNYDTNLNLKPIEPLNLNWRSGFNIETQKYLELISTATLNLKDKLSVEFSSVNDLNIGGFKQGSCLINLETQDENNWQNHWNFRLGFVYDNLSKYFMLRDLMIIKDLHCWEVKYTYSDYKKEYAIMFTLKALPNEPFGYTEGRGFYFDSFEKALKEETSNESPQRY</sequence>
<accession>A0A1F4S3S3</accession>
<dbReference type="PANTHER" id="PTHR30189">
    <property type="entry name" value="LPS-ASSEMBLY PROTEIN"/>
    <property type="match status" value="1"/>
</dbReference>
<comment type="caution">
    <text evidence="1">The sequence shown here is derived from an EMBL/GenBank/DDBJ whole genome shotgun (WGS) entry which is preliminary data.</text>
</comment>
<name>A0A1F4S3S3_UNCSA</name>